<sequence>MLFRRFTIVVAFALPKIADSAGECFLPDGSKDENDLPCFSNDTVSRCCAPDEFCSTNKLCVLKTGGPRYARGSCLDKNYGPTCPTFCKGIDDKEKVDLLPCGDPSLGEFCCDEGNGYACCSTPSKVLTLGVGSTFTEGSAESTIMTSMSKAPQAKTSTTSRRETSSTSKERSQSSTKVQTETSIKTDTSVQIKTTVQTQTSVEAQTSTQTSIQVQTSAQVITSTQIQTSDQLVTSIQVQTSVQTSIVVVTSVSVPSISIQTQPPSFGIPIGTSVLPPIPEPLTSILPTTINTFQHSTASTQPSAGVISPSSITPFSATAESIVQSSPTSSAQDTPISPIVASEVSSSSGAISSSIIPSQTTDGAASVTSSIIAGAISATNNPATSGGISTAAIVVGSVAGALILTVLIIIGVIYFKKRAEKRASARFETSLGITNFGYEKSAWNGDGGSGKFGFALGKSTSKRSDRKLGNISGPIADRTASPVETLRRVAARTSMAPVELPSDQRFANGRSGSPYQRNSGGGTSNIRPTEPAQTFNMPEQGVPRRFTGDGRGSFGRPVDVGVPHRVVIPERGLERRVSGGTFEAAQQTESAQRPGYPDLGSTFRSETFNKLLYDVQSQPF</sequence>
<dbReference type="KEGG" id="psco:LY89DRAFT_680818"/>
<feature type="signal peptide" evidence="3">
    <location>
        <begin position="1"/>
        <end position="20"/>
    </location>
</feature>
<feature type="compositionally biased region" description="Polar residues" evidence="1">
    <location>
        <begin position="510"/>
        <end position="537"/>
    </location>
</feature>
<proteinExistence type="predicted"/>
<name>A0A194XQY5_MOLSC</name>
<keyword evidence="5" id="KW-1185">Reference proteome</keyword>
<evidence type="ECO:0000256" key="2">
    <source>
        <dbReference type="SAM" id="Phobius"/>
    </source>
</evidence>
<reference evidence="4 5" key="1">
    <citation type="submission" date="2015-10" db="EMBL/GenBank/DDBJ databases">
        <title>Full genome of DAOMC 229536 Phialocephala scopiformis, a fungal endophyte of spruce producing the potent anti-insectan compound rugulosin.</title>
        <authorList>
            <consortium name="DOE Joint Genome Institute"/>
            <person name="Walker A.K."/>
            <person name="Frasz S.L."/>
            <person name="Seifert K.A."/>
            <person name="Miller J.D."/>
            <person name="Mondo S.J."/>
            <person name="Labutti K."/>
            <person name="Lipzen A."/>
            <person name="Dockter R."/>
            <person name="Kennedy M."/>
            <person name="Grigoriev I.V."/>
            <person name="Spatafora J.W."/>
        </authorList>
    </citation>
    <scope>NUCLEOTIDE SEQUENCE [LARGE SCALE GENOMIC DNA]</scope>
    <source>
        <strain evidence="4 5">CBS 120377</strain>
    </source>
</reference>
<evidence type="ECO:0000313" key="4">
    <source>
        <dbReference type="EMBL" id="KUJ22700.1"/>
    </source>
</evidence>
<dbReference type="InParanoid" id="A0A194XQY5"/>
<feature type="region of interest" description="Disordered" evidence="1">
    <location>
        <begin position="495"/>
        <end position="558"/>
    </location>
</feature>
<evidence type="ECO:0000256" key="1">
    <source>
        <dbReference type="SAM" id="MobiDB-lite"/>
    </source>
</evidence>
<feature type="compositionally biased region" description="Basic and acidic residues" evidence="1">
    <location>
        <begin position="160"/>
        <end position="172"/>
    </location>
</feature>
<dbReference type="Proteomes" id="UP000070700">
    <property type="component" value="Unassembled WGS sequence"/>
</dbReference>
<dbReference type="OrthoDB" id="5215637at2759"/>
<evidence type="ECO:0000256" key="3">
    <source>
        <dbReference type="SAM" id="SignalP"/>
    </source>
</evidence>
<dbReference type="RefSeq" id="XP_018077055.1">
    <property type="nucleotide sequence ID" value="XM_018214145.1"/>
</dbReference>
<keyword evidence="3" id="KW-0732">Signal</keyword>
<feature type="transmembrane region" description="Helical" evidence="2">
    <location>
        <begin position="391"/>
        <end position="415"/>
    </location>
</feature>
<dbReference type="GeneID" id="28823871"/>
<dbReference type="EMBL" id="KQ947406">
    <property type="protein sequence ID" value="KUJ22700.1"/>
    <property type="molecule type" value="Genomic_DNA"/>
</dbReference>
<accession>A0A194XQY5</accession>
<feature type="region of interest" description="Disordered" evidence="1">
    <location>
        <begin position="142"/>
        <end position="184"/>
    </location>
</feature>
<organism evidence="4 5">
    <name type="scientific">Mollisia scopiformis</name>
    <name type="common">Conifer needle endophyte fungus</name>
    <name type="synonym">Phialocephala scopiformis</name>
    <dbReference type="NCBI Taxonomy" id="149040"/>
    <lineage>
        <taxon>Eukaryota</taxon>
        <taxon>Fungi</taxon>
        <taxon>Dikarya</taxon>
        <taxon>Ascomycota</taxon>
        <taxon>Pezizomycotina</taxon>
        <taxon>Leotiomycetes</taxon>
        <taxon>Helotiales</taxon>
        <taxon>Mollisiaceae</taxon>
        <taxon>Mollisia</taxon>
    </lineage>
</organism>
<feature type="region of interest" description="Disordered" evidence="1">
    <location>
        <begin position="577"/>
        <end position="602"/>
    </location>
</feature>
<keyword evidence="2" id="KW-1133">Transmembrane helix</keyword>
<protein>
    <submittedName>
        <fullName evidence="4">Uncharacterized protein</fullName>
    </submittedName>
</protein>
<evidence type="ECO:0000313" key="5">
    <source>
        <dbReference type="Proteomes" id="UP000070700"/>
    </source>
</evidence>
<keyword evidence="2" id="KW-0472">Membrane</keyword>
<dbReference type="AlphaFoldDB" id="A0A194XQY5"/>
<feature type="chain" id="PRO_5008268571" evidence="3">
    <location>
        <begin position="21"/>
        <end position="620"/>
    </location>
</feature>
<gene>
    <name evidence="4" type="ORF">LY89DRAFT_680818</name>
</gene>
<keyword evidence="2" id="KW-0812">Transmembrane</keyword>